<gene>
    <name evidence="11" type="ORF">A9X01_13470</name>
</gene>
<evidence type="ECO:0000259" key="10">
    <source>
        <dbReference type="Pfam" id="PF00535"/>
    </source>
</evidence>
<feature type="domain" description="Glycosyltransferase 2-like" evidence="10">
    <location>
        <begin position="10"/>
        <end position="170"/>
    </location>
</feature>
<evidence type="ECO:0000256" key="4">
    <source>
        <dbReference type="ARBA" id="ARBA00022679"/>
    </source>
</evidence>
<dbReference type="InterPro" id="IPR001173">
    <property type="entry name" value="Glyco_trans_2-like"/>
</dbReference>
<keyword evidence="7 9" id="KW-0472">Membrane</keyword>
<evidence type="ECO:0000256" key="7">
    <source>
        <dbReference type="ARBA" id="ARBA00023136"/>
    </source>
</evidence>
<keyword evidence="6 9" id="KW-1133">Transmembrane helix</keyword>
<accession>A0A1A3CUX9</accession>
<evidence type="ECO:0000256" key="5">
    <source>
        <dbReference type="ARBA" id="ARBA00022692"/>
    </source>
</evidence>
<reference evidence="11 12" key="1">
    <citation type="submission" date="2016-06" db="EMBL/GenBank/DDBJ databases">
        <authorList>
            <person name="Kjaerup R.B."/>
            <person name="Dalgaard T.S."/>
            <person name="Juul-Madsen H.R."/>
        </authorList>
    </citation>
    <scope>NUCLEOTIDE SEQUENCE [LARGE SCALE GENOMIC DNA]</scope>
    <source>
        <strain evidence="11 12">1081914.2</strain>
    </source>
</reference>
<organism evidence="11 12">
    <name type="scientific">Mycobacterium asiaticum</name>
    <dbReference type="NCBI Taxonomy" id="1790"/>
    <lineage>
        <taxon>Bacteria</taxon>
        <taxon>Bacillati</taxon>
        <taxon>Actinomycetota</taxon>
        <taxon>Actinomycetes</taxon>
        <taxon>Mycobacteriales</taxon>
        <taxon>Mycobacteriaceae</taxon>
        <taxon>Mycobacterium</taxon>
    </lineage>
</organism>
<dbReference type="PANTHER" id="PTHR48090">
    <property type="entry name" value="UNDECAPRENYL-PHOSPHATE 4-DEOXY-4-FORMAMIDO-L-ARABINOSE TRANSFERASE-RELATED"/>
    <property type="match status" value="1"/>
</dbReference>
<dbReference type="CDD" id="cd04187">
    <property type="entry name" value="DPM1_like_bac"/>
    <property type="match status" value="1"/>
</dbReference>
<evidence type="ECO:0000256" key="1">
    <source>
        <dbReference type="ARBA" id="ARBA00004651"/>
    </source>
</evidence>
<dbReference type="GO" id="GO:0005886">
    <property type="term" value="C:plasma membrane"/>
    <property type="evidence" value="ECO:0007669"/>
    <property type="project" value="UniProtKB-SubCell"/>
</dbReference>
<proteinExistence type="inferred from homology"/>
<evidence type="ECO:0000256" key="6">
    <source>
        <dbReference type="ARBA" id="ARBA00022989"/>
    </source>
</evidence>
<feature type="transmembrane region" description="Helical" evidence="9">
    <location>
        <begin position="266"/>
        <end position="291"/>
    </location>
</feature>
<protein>
    <submittedName>
        <fullName evidence="11">Glycosyltransferase</fullName>
    </submittedName>
</protein>
<dbReference type="PANTHER" id="PTHR48090:SF1">
    <property type="entry name" value="PROPHAGE BACTOPRENOL GLUCOSYL TRANSFERASE HOMOLOG"/>
    <property type="match status" value="1"/>
</dbReference>
<keyword evidence="3" id="KW-0328">Glycosyltransferase</keyword>
<dbReference type="Proteomes" id="UP000093795">
    <property type="component" value="Unassembled WGS sequence"/>
</dbReference>
<evidence type="ECO:0000256" key="8">
    <source>
        <dbReference type="ARBA" id="ARBA00038152"/>
    </source>
</evidence>
<evidence type="ECO:0000256" key="2">
    <source>
        <dbReference type="ARBA" id="ARBA00022475"/>
    </source>
</evidence>
<comment type="subcellular location">
    <subcellularLocation>
        <location evidence="1">Cell membrane</location>
        <topology evidence="1">Multi-pass membrane protein</topology>
    </subcellularLocation>
</comment>
<dbReference type="InterPro" id="IPR029044">
    <property type="entry name" value="Nucleotide-diphossugar_trans"/>
</dbReference>
<sequence>MAVLSRPAVSVVAPCFDEEDVLPLFLDRVGGVLEKFGGTSEIVLVDDGSRDRTWEIIEKASVEDPRVVGVRLMRNHGHQLALTAGLSVCRGERVLIIDADLQDPPELLPDMMALMDEGADVVYGQRRHREGEGVFKRSTAAIFYRLIGRMTEVDIPSDTGDFRLITRRVLDLLISMPERHRFVRGLVSWIGGKQVPLVYDRDARAAGVSKYPFTKMLRFAADAITSFSMVPLKLSIILGWTMAFIGFAAALNSIRGAMLGQTVPGWSSLMAAIGLLTGVQFLMLGIIGAYLGRMYDQSKGRPLFLIRDMVGGAEGSVAAADQAGAMFSAPPTTSA</sequence>
<comment type="similarity">
    <text evidence="8">Belongs to the glycosyltransferase 2 family. GtrB subfamily.</text>
</comment>
<dbReference type="FunFam" id="3.90.550.10:FF:000079">
    <property type="entry name" value="Probable glycosyl transferase"/>
    <property type="match status" value="1"/>
</dbReference>
<keyword evidence="2" id="KW-1003">Cell membrane</keyword>
<evidence type="ECO:0000313" key="11">
    <source>
        <dbReference type="EMBL" id="OBI89871.1"/>
    </source>
</evidence>
<dbReference type="AlphaFoldDB" id="A0A1A3CUX9"/>
<evidence type="ECO:0000256" key="3">
    <source>
        <dbReference type="ARBA" id="ARBA00022676"/>
    </source>
</evidence>
<dbReference type="GO" id="GO:0016757">
    <property type="term" value="F:glycosyltransferase activity"/>
    <property type="evidence" value="ECO:0007669"/>
    <property type="project" value="UniProtKB-KW"/>
</dbReference>
<keyword evidence="4 11" id="KW-0808">Transferase</keyword>
<dbReference type="Gene3D" id="3.90.550.10">
    <property type="entry name" value="Spore Coat Polysaccharide Biosynthesis Protein SpsA, Chain A"/>
    <property type="match status" value="1"/>
</dbReference>
<dbReference type="EMBL" id="LZKQ01000051">
    <property type="protein sequence ID" value="OBI89871.1"/>
    <property type="molecule type" value="Genomic_DNA"/>
</dbReference>
<keyword evidence="5 9" id="KW-0812">Transmembrane</keyword>
<name>A0A1A3CUX9_MYCAS</name>
<evidence type="ECO:0000313" key="12">
    <source>
        <dbReference type="Proteomes" id="UP000093795"/>
    </source>
</evidence>
<dbReference type="SUPFAM" id="SSF53448">
    <property type="entry name" value="Nucleotide-diphospho-sugar transferases"/>
    <property type="match status" value="1"/>
</dbReference>
<dbReference type="InterPro" id="IPR050256">
    <property type="entry name" value="Glycosyltransferase_2"/>
</dbReference>
<feature type="transmembrane region" description="Helical" evidence="9">
    <location>
        <begin position="234"/>
        <end position="254"/>
    </location>
</feature>
<evidence type="ECO:0000256" key="9">
    <source>
        <dbReference type="SAM" id="Phobius"/>
    </source>
</evidence>
<dbReference type="Pfam" id="PF00535">
    <property type="entry name" value="Glycos_transf_2"/>
    <property type="match status" value="1"/>
</dbReference>
<comment type="caution">
    <text evidence="11">The sequence shown here is derived from an EMBL/GenBank/DDBJ whole genome shotgun (WGS) entry which is preliminary data.</text>
</comment>